<protein>
    <submittedName>
        <fullName evidence="3">Uncharacterized protein</fullName>
    </submittedName>
</protein>
<sequence>MELVLLALNLVLLAHKSWNQDSSRRTVNVEETPPKAMVAIDGVGFDWSYMVEDEVPTNMALMNFLDSEASKSLDKLIGSQITDKIRKGVGFKSYNDVPPLPIRLFSPPKIDLSYYGLEELQQPKFQIYRPKCCETESKNASKEILNVLKESPDTPLVKNKVPRPVNKARPRPVNTVRPRPVTTARPNSVVANAVRENMVNVVKASACWVWRTTKPNGASITLKRHNYIDVRGRFKDDLIKLWDLVKERFNTTEPTNDKDKELWVELKRLFEPDTEDELWKLQGHMHGPLT</sequence>
<proteinExistence type="predicted"/>
<evidence type="ECO:0000313" key="3">
    <source>
        <dbReference type="EMBL" id="GEZ86158.1"/>
    </source>
</evidence>
<accession>A0A699IU67</accession>
<feature type="signal peptide" evidence="2">
    <location>
        <begin position="1"/>
        <end position="19"/>
    </location>
</feature>
<dbReference type="EMBL" id="BKCJ010333743">
    <property type="protein sequence ID" value="GEZ86158.1"/>
    <property type="molecule type" value="Genomic_DNA"/>
</dbReference>
<gene>
    <name evidence="3" type="ORF">Tci_558131</name>
</gene>
<evidence type="ECO:0000256" key="1">
    <source>
        <dbReference type="SAM" id="MobiDB-lite"/>
    </source>
</evidence>
<organism evidence="3">
    <name type="scientific">Tanacetum cinerariifolium</name>
    <name type="common">Dalmatian daisy</name>
    <name type="synonym">Chrysanthemum cinerariifolium</name>
    <dbReference type="NCBI Taxonomy" id="118510"/>
    <lineage>
        <taxon>Eukaryota</taxon>
        <taxon>Viridiplantae</taxon>
        <taxon>Streptophyta</taxon>
        <taxon>Embryophyta</taxon>
        <taxon>Tracheophyta</taxon>
        <taxon>Spermatophyta</taxon>
        <taxon>Magnoliopsida</taxon>
        <taxon>eudicotyledons</taxon>
        <taxon>Gunneridae</taxon>
        <taxon>Pentapetalae</taxon>
        <taxon>asterids</taxon>
        <taxon>campanulids</taxon>
        <taxon>Asterales</taxon>
        <taxon>Asteraceae</taxon>
        <taxon>Asteroideae</taxon>
        <taxon>Anthemideae</taxon>
        <taxon>Anthemidinae</taxon>
        <taxon>Tanacetum</taxon>
    </lineage>
</organism>
<name>A0A699IU67_TANCI</name>
<comment type="caution">
    <text evidence="3">The sequence shown here is derived from an EMBL/GenBank/DDBJ whole genome shotgun (WGS) entry which is preliminary data.</text>
</comment>
<keyword evidence="2" id="KW-0732">Signal</keyword>
<dbReference type="AlphaFoldDB" id="A0A699IU67"/>
<reference evidence="3" key="1">
    <citation type="journal article" date="2019" name="Sci. Rep.">
        <title>Draft genome of Tanacetum cinerariifolium, the natural source of mosquito coil.</title>
        <authorList>
            <person name="Yamashiro T."/>
            <person name="Shiraishi A."/>
            <person name="Satake H."/>
            <person name="Nakayama K."/>
        </authorList>
    </citation>
    <scope>NUCLEOTIDE SEQUENCE</scope>
</reference>
<feature type="chain" id="PRO_5025575906" evidence="2">
    <location>
        <begin position="20"/>
        <end position="290"/>
    </location>
</feature>
<evidence type="ECO:0000256" key="2">
    <source>
        <dbReference type="SAM" id="SignalP"/>
    </source>
</evidence>
<feature type="compositionally biased region" description="Low complexity" evidence="1">
    <location>
        <begin position="171"/>
        <end position="181"/>
    </location>
</feature>
<feature type="region of interest" description="Disordered" evidence="1">
    <location>
        <begin position="155"/>
        <end position="181"/>
    </location>
</feature>